<dbReference type="InterPro" id="IPR050712">
    <property type="entry name" value="NAD(P)H-dep_reductase"/>
</dbReference>
<dbReference type="InterPro" id="IPR029039">
    <property type="entry name" value="Flavoprotein-like_sf"/>
</dbReference>
<dbReference type="GO" id="GO:0010181">
    <property type="term" value="F:FMN binding"/>
    <property type="evidence" value="ECO:0007669"/>
    <property type="project" value="TreeGrafter"/>
</dbReference>
<sequence>MSAPLLQVIVGSTRPGRVGIHVAEWFATAARQDGRFDVEVLDLAEIALPMFDEPNHPSMHQYTQPHTEAWSARVARGDAVVFVMPEYNWGVNPALKNAVDYLNEEWAYKPMATVSYGGVSAGLRAATALKTNVLPLRMIPVADAISIPFVAQFVTDGTFVPNDVLRDSVAPLLGELLKLTQATALLRGPAAEPVPDEG</sequence>
<evidence type="ECO:0000313" key="3">
    <source>
        <dbReference type="Proteomes" id="UP000590811"/>
    </source>
</evidence>
<dbReference type="EMBL" id="JACHVT010000007">
    <property type="protein sequence ID" value="MBB2988048.1"/>
    <property type="molecule type" value="Genomic_DNA"/>
</dbReference>
<proteinExistence type="predicted"/>
<organism evidence="2 3">
    <name type="scientific">Terracoccus luteus</name>
    <dbReference type="NCBI Taxonomy" id="53356"/>
    <lineage>
        <taxon>Bacteria</taxon>
        <taxon>Bacillati</taxon>
        <taxon>Actinomycetota</taxon>
        <taxon>Actinomycetes</taxon>
        <taxon>Micrococcales</taxon>
        <taxon>Intrasporangiaceae</taxon>
        <taxon>Terracoccus</taxon>
    </lineage>
</organism>
<dbReference type="GO" id="GO:0005829">
    <property type="term" value="C:cytosol"/>
    <property type="evidence" value="ECO:0007669"/>
    <property type="project" value="TreeGrafter"/>
</dbReference>
<dbReference type="RefSeq" id="WP_184511057.1">
    <property type="nucleotide sequence ID" value="NZ_JACHVT010000007.1"/>
</dbReference>
<dbReference type="AlphaFoldDB" id="A0A839PUX4"/>
<dbReference type="Proteomes" id="UP000590811">
    <property type="component" value="Unassembled WGS sequence"/>
</dbReference>
<reference evidence="2 3" key="1">
    <citation type="submission" date="2020-08" db="EMBL/GenBank/DDBJ databases">
        <title>Genomic Encyclopedia of Type Strains, Phase IV (KMG-V): Genome sequencing to study the core and pangenomes of soil and plant-associated prokaryotes.</title>
        <authorList>
            <person name="Whitman W."/>
        </authorList>
    </citation>
    <scope>NUCLEOTIDE SEQUENCE [LARGE SCALE GENOMIC DNA]</scope>
    <source>
        <strain evidence="2 3">B3ACCR2</strain>
    </source>
</reference>
<accession>A0A839PUX4</accession>
<dbReference type="InterPro" id="IPR005025">
    <property type="entry name" value="FMN_Rdtase-like_dom"/>
</dbReference>
<name>A0A839PUX4_9MICO</name>
<dbReference type="PANTHER" id="PTHR30543:SF21">
    <property type="entry name" value="NAD(P)H-DEPENDENT FMN REDUCTASE LOT6"/>
    <property type="match status" value="1"/>
</dbReference>
<protein>
    <submittedName>
        <fullName evidence="2">NAD(P)H-dependent FMN reductase</fullName>
    </submittedName>
</protein>
<comment type="caution">
    <text evidence="2">The sequence shown here is derived from an EMBL/GenBank/DDBJ whole genome shotgun (WGS) entry which is preliminary data.</text>
</comment>
<gene>
    <name evidence="2" type="ORF">FHW14_003237</name>
</gene>
<evidence type="ECO:0000259" key="1">
    <source>
        <dbReference type="Pfam" id="PF03358"/>
    </source>
</evidence>
<evidence type="ECO:0000313" key="2">
    <source>
        <dbReference type="EMBL" id="MBB2988048.1"/>
    </source>
</evidence>
<dbReference type="GO" id="GO:0016491">
    <property type="term" value="F:oxidoreductase activity"/>
    <property type="evidence" value="ECO:0007669"/>
    <property type="project" value="InterPro"/>
</dbReference>
<dbReference type="Gene3D" id="3.40.50.360">
    <property type="match status" value="1"/>
</dbReference>
<feature type="domain" description="NADPH-dependent FMN reductase-like" evidence="1">
    <location>
        <begin position="8"/>
        <end position="149"/>
    </location>
</feature>
<dbReference type="PANTHER" id="PTHR30543">
    <property type="entry name" value="CHROMATE REDUCTASE"/>
    <property type="match status" value="1"/>
</dbReference>
<dbReference type="SUPFAM" id="SSF52218">
    <property type="entry name" value="Flavoproteins"/>
    <property type="match status" value="1"/>
</dbReference>
<dbReference type="Pfam" id="PF03358">
    <property type="entry name" value="FMN_red"/>
    <property type="match status" value="1"/>
</dbReference>